<dbReference type="SUPFAM" id="SSF52058">
    <property type="entry name" value="L domain-like"/>
    <property type="match status" value="1"/>
</dbReference>
<dbReference type="SMART" id="SM00365">
    <property type="entry name" value="LRR_SD22"/>
    <property type="match status" value="5"/>
</dbReference>
<dbReference type="Pfam" id="PF14580">
    <property type="entry name" value="LRR_9"/>
    <property type="match status" value="1"/>
</dbReference>
<dbReference type="Gene3D" id="3.80.10.10">
    <property type="entry name" value="Ribonuclease Inhibitor"/>
    <property type="match status" value="2"/>
</dbReference>
<keyword evidence="1" id="KW-0433">Leucine-rich repeat</keyword>
<comment type="caution">
    <text evidence="4">The sequence shown here is derived from an EMBL/GenBank/DDBJ whole genome shotgun (WGS) entry which is preliminary data.</text>
</comment>
<dbReference type="PANTHER" id="PTHR46652:SF3">
    <property type="entry name" value="LEUCINE-RICH REPEAT-CONTAINING PROTEIN 9"/>
    <property type="match status" value="1"/>
</dbReference>
<evidence type="ECO:0008006" key="6">
    <source>
        <dbReference type="Google" id="ProtNLM"/>
    </source>
</evidence>
<accession>A0ABQ5KHX3</accession>
<reference evidence="4" key="1">
    <citation type="submission" date="2022-03" db="EMBL/GenBank/DDBJ databases">
        <title>Draft genome sequence of Aduncisulcus paluster, a free-living microaerophilic Fornicata.</title>
        <authorList>
            <person name="Yuyama I."/>
            <person name="Kume K."/>
            <person name="Tamura T."/>
            <person name="Inagaki Y."/>
            <person name="Hashimoto T."/>
        </authorList>
    </citation>
    <scope>NUCLEOTIDE SEQUENCE</scope>
    <source>
        <strain evidence="4">NY0171</strain>
    </source>
</reference>
<gene>
    <name evidence="4" type="ORF">ADUPG1_002222</name>
</gene>
<keyword evidence="5" id="KW-1185">Reference proteome</keyword>
<dbReference type="PROSITE" id="PS51450">
    <property type="entry name" value="LRR"/>
    <property type="match status" value="3"/>
</dbReference>
<dbReference type="EMBL" id="BQXS01002465">
    <property type="protein sequence ID" value="GKT32123.1"/>
    <property type="molecule type" value="Genomic_DNA"/>
</dbReference>
<evidence type="ECO:0000313" key="4">
    <source>
        <dbReference type="EMBL" id="GKT32123.1"/>
    </source>
</evidence>
<name>A0ABQ5KHX3_9EUKA</name>
<dbReference type="InterPro" id="IPR050836">
    <property type="entry name" value="SDS22/Internalin_LRR"/>
</dbReference>
<dbReference type="InterPro" id="IPR032675">
    <property type="entry name" value="LRR_dom_sf"/>
</dbReference>
<organism evidence="4 5">
    <name type="scientific">Aduncisulcus paluster</name>
    <dbReference type="NCBI Taxonomy" id="2918883"/>
    <lineage>
        <taxon>Eukaryota</taxon>
        <taxon>Metamonada</taxon>
        <taxon>Carpediemonas-like organisms</taxon>
        <taxon>Aduncisulcus</taxon>
    </lineage>
</organism>
<sequence length="497" mass="55177">MDYFSIRPNPPQSKRPSTSIYSRSRMEKGPTSFRLASRGAPPTSLKKDKRQDERLILEKQGLSSIPAHVDPAIRLLNLKDNAITCITNLNYYQSLVFLDLSGNMLESLRGVEEAPRLRVLMAGYNRLSCIEPCIASLSELDVLDLRGNVIEVVENLHTMHRLRILNISDNRISSLDNLSGLHALTELNVRRNKIQKIGPSISTLPALMRLYISNNNIAQLSDIVSIFSIQSLRNFSIRSNPVTLSSSFEDDFKSMASRLQYLPIDKVLHAALGSRQDVVPGTPIASSSSVPSVPTLGDVCDVWDKKELTMPTILKIERESLVCGGLGVEKFLHSHGQSRKTFNSVQICGCTWENAVKCIQSLVISKIKSVKIDRSTCSNISELVIFSHLSSMAELNLSHVPLLKEISPTMLLVFIAQLCPQIKRFNGVLISPEIRVASSSLFPQMPSILTSLVARNSISEEIGQVYRFVRSSLSSHHKMKTLDAGIATHIHSIIDKL</sequence>
<dbReference type="Proteomes" id="UP001057375">
    <property type="component" value="Unassembled WGS sequence"/>
</dbReference>
<dbReference type="InterPro" id="IPR001611">
    <property type="entry name" value="Leu-rich_rpt"/>
</dbReference>
<dbReference type="PANTHER" id="PTHR46652">
    <property type="entry name" value="LEUCINE-RICH REPEAT AND IQ DOMAIN-CONTAINING PROTEIN 1-RELATED"/>
    <property type="match status" value="1"/>
</dbReference>
<feature type="region of interest" description="Disordered" evidence="3">
    <location>
        <begin position="1"/>
        <end position="49"/>
    </location>
</feature>
<protein>
    <recommendedName>
        <fullName evidence="6">Leucine-rich repeat protein</fullName>
    </recommendedName>
</protein>
<keyword evidence="2" id="KW-0677">Repeat</keyword>
<evidence type="ECO:0000256" key="1">
    <source>
        <dbReference type="ARBA" id="ARBA00022614"/>
    </source>
</evidence>
<proteinExistence type="predicted"/>
<evidence type="ECO:0000313" key="5">
    <source>
        <dbReference type="Proteomes" id="UP001057375"/>
    </source>
</evidence>
<evidence type="ECO:0000256" key="2">
    <source>
        <dbReference type="ARBA" id="ARBA00022737"/>
    </source>
</evidence>
<evidence type="ECO:0000256" key="3">
    <source>
        <dbReference type="SAM" id="MobiDB-lite"/>
    </source>
</evidence>